<dbReference type="GO" id="GO:0004222">
    <property type="term" value="F:metalloendopeptidase activity"/>
    <property type="evidence" value="ECO:0007669"/>
    <property type="project" value="InterPro"/>
</dbReference>
<dbReference type="GO" id="GO:0006508">
    <property type="term" value="P:proteolysis"/>
    <property type="evidence" value="ECO:0007669"/>
    <property type="project" value="UniProtKB-KW"/>
</dbReference>
<dbReference type="Proteomes" id="UP000179221">
    <property type="component" value="Unassembled WGS sequence"/>
</dbReference>
<accession>A0A1F7YFC7</accession>
<feature type="domain" description="Peptidase M10 metallopeptidase" evidence="5">
    <location>
        <begin position="194"/>
        <end position="223"/>
    </location>
</feature>
<protein>
    <recommendedName>
        <fullName evidence="5">Peptidase M10 metallopeptidase domain-containing protein</fullName>
    </recommendedName>
</protein>
<evidence type="ECO:0000256" key="2">
    <source>
        <dbReference type="ARBA" id="ARBA00022723"/>
    </source>
</evidence>
<evidence type="ECO:0000256" key="1">
    <source>
        <dbReference type="ARBA" id="ARBA00022670"/>
    </source>
</evidence>
<name>A0A1F7YFC7_9BACT</name>
<dbReference type="InterPro" id="IPR024079">
    <property type="entry name" value="MetalloPept_cat_dom_sf"/>
</dbReference>
<dbReference type="EMBL" id="MGGL01000018">
    <property type="protein sequence ID" value="OGM25870.1"/>
    <property type="molecule type" value="Genomic_DNA"/>
</dbReference>
<comment type="caution">
    <text evidence="6">The sequence shown here is derived from an EMBL/GenBank/DDBJ whole genome shotgun (WGS) entry which is preliminary data.</text>
</comment>
<evidence type="ECO:0000313" key="7">
    <source>
        <dbReference type="Proteomes" id="UP000179221"/>
    </source>
</evidence>
<dbReference type="GO" id="GO:0031012">
    <property type="term" value="C:extracellular matrix"/>
    <property type="evidence" value="ECO:0007669"/>
    <property type="project" value="InterPro"/>
</dbReference>
<evidence type="ECO:0000313" key="6">
    <source>
        <dbReference type="EMBL" id="OGM25870.1"/>
    </source>
</evidence>
<keyword evidence="3" id="KW-0378">Hydrolase</keyword>
<dbReference type="SUPFAM" id="SSF55486">
    <property type="entry name" value="Metalloproteases ('zincins'), catalytic domain"/>
    <property type="match status" value="1"/>
</dbReference>
<reference evidence="6 7" key="1">
    <citation type="journal article" date="2016" name="Nat. Commun.">
        <title>Thousands of microbial genomes shed light on interconnected biogeochemical processes in an aquifer system.</title>
        <authorList>
            <person name="Anantharaman K."/>
            <person name="Brown C.T."/>
            <person name="Hug L.A."/>
            <person name="Sharon I."/>
            <person name="Castelle C.J."/>
            <person name="Probst A.J."/>
            <person name="Thomas B.C."/>
            <person name="Singh A."/>
            <person name="Wilkins M.J."/>
            <person name="Karaoz U."/>
            <person name="Brodie E.L."/>
            <person name="Williams K.H."/>
            <person name="Hubbard S.S."/>
            <person name="Banfield J.F."/>
        </authorList>
    </citation>
    <scope>NUCLEOTIDE SEQUENCE [LARGE SCALE GENOMIC DNA]</scope>
</reference>
<dbReference type="InterPro" id="IPR001818">
    <property type="entry name" value="Pept_M10_metallopeptidase"/>
</dbReference>
<gene>
    <name evidence="6" type="ORF">A2628_04830</name>
</gene>
<keyword evidence="4" id="KW-0862">Zinc</keyword>
<dbReference type="Gene3D" id="3.40.390.10">
    <property type="entry name" value="Collagenase (Catalytic Domain)"/>
    <property type="match status" value="1"/>
</dbReference>
<dbReference type="Pfam" id="PF00413">
    <property type="entry name" value="Peptidase_M10"/>
    <property type="match status" value="1"/>
</dbReference>
<dbReference type="GO" id="GO:0008270">
    <property type="term" value="F:zinc ion binding"/>
    <property type="evidence" value="ECO:0007669"/>
    <property type="project" value="InterPro"/>
</dbReference>
<keyword evidence="1" id="KW-0645">Protease</keyword>
<proteinExistence type="predicted"/>
<organism evidence="6 7">
    <name type="scientific">Candidatus Woesebacteria bacterium RIFCSPHIGHO2_01_FULL_40_22</name>
    <dbReference type="NCBI Taxonomy" id="1802499"/>
    <lineage>
        <taxon>Bacteria</taxon>
        <taxon>Candidatus Woeseibacteriota</taxon>
    </lineage>
</organism>
<sequence>MGITMRIGKKFSTLLFFLIALTLILIAGGIYIVKFGSNNSAFAKDLRQYIIRYPLIVNAIHLDQAGDLRFMYLSPQYKTINTYVYYLKGYAPSEELENWTGEMVQKTTEKSVSVEKRELSAKGIGEYSNDDLKNLMKEFSDETTPNLNIIYLTKYKDKPTSAGVVVQKDTIFIFKKRLYELTDENETLKQLERSTIMHEWGHLLGLEHSDNPKCIMSELVEVYEHPPLGTNIATDYCFETLQKLELIRQELK</sequence>
<evidence type="ECO:0000256" key="4">
    <source>
        <dbReference type="ARBA" id="ARBA00022833"/>
    </source>
</evidence>
<evidence type="ECO:0000259" key="5">
    <source>
        <dbReference type="Pfam" id="PF00413"/>
    </source>
</evidence>
<keyword evidence="2" id="KW-0479">Metal-binding</keyword>
<evidence type="ECO:0000256" key="3">
    <source>
        <dbReference type="ARBA" id="ARBA00022801"/>
    </source>
</evidence>
<dbReference type="AlphaFoldDB" id="A0A1F7YFC7"/>